<comment type="caution">
    <text evidence="2">The sequence shown here is derived from an EMBL/GenBank/DDBJ whole genome shotgun (WGS) entry which is preliminary data.</text>
</comment>
<accession>A0ABS5NVT2</accession>
<keyword evidence="1" id="KW-1133">Transmembrane helix</keyword>
<evidence type="ECO:0000256" key="1">
    <source>
        <dbReference type="SAM" id="Phobius"/>
    </source>
</evidence>
<proteinExistence type="predicted"/>
<feature type="transmembrane region" description="Helical" evidence="1">
    <location>
        <begin position="6"/>
        <end position="27"/>
    </location>
</feature>
<evidence type="ECO:0000313" key="3">
    <source>
        <dbReference type="Proteomes" id="UP000681027"/>
    </source>
</evidence>
<keyword evidence="1" id="KW-0812">Transmembrane</keyword>
<name>A0ABS5NVT2_9BACI</name>
<keyword evidence="3" id="KW-1185">Reference proteome</keyword>
<dbReference type="EMBL" id="JAGYPM010000003">
    <property type="protein sequence ID" value="MBS4191706.1"/>
    <property type="molecule type" value="Genomic_DNA"/>
</dbReference>
<dbReference type="Proteomes" id="UP000681027">
    <property type="component" value="Unassembled WGS sequence"/>
</dbReference>
<gene>
    <name evidence="2" type="ORF">KHA94_16060</name>
</gene>
<reference evidence="2 3" key="1">
    <citation type="submission" date="2021-05" db="EMBL/GenBank/DDBJ databases">
        <title>Novel Bacillus species.</title>
        <authorList>
            <person name="Liu G."/>
        </authorList>
    </citation>
    <scope>NUCLEOTIDE SEQUENCE [LARGE SCALE GENOMIC DNA]</scope>
    <source>
        <strain evidence="2 3">FJAT-49705</strain>
    </source>
</reference>
<protein>
    <submittedName>
        <fullName evidence="2">Uncharacterized protein</fullName>
    </submittedName>
</protein>
<organism evidence="2 3">
    <name type="scientific">Cytobacillus citreus</name>
    <dbReference type="NCBI Taxonomy" id="2833586"/>
    <lineage>
        <taxon>Bacteria</taxon>
        <taxon>Bacillati</taxon>
        <taxon>Bacillota</taxon>
        <taxon>Bacilli</taxon>
        <taxon>Bacillales</taxon>
        <taxon>Bacillaceae</taxon>
        <taxon>Cytobacillus</taxon>
    </lineage>
</organism>
<sequence length="79" mass="8900">MYLIGNIALILGIVISLYSLAANIVGLKRKDRRWLESARGGIMSLAFVTSIVLEEKENPKKKEHVINGYSLLRKNKSEK</sequence>
<evidence type="ECO:0000313" key="2">
    <source>
        <dbReference type="EMBL" id="MBS4191706.1"/>
    </source>
</evidence>
<keyword evidence="1" id="KW-0472">Membrane</keyword>
<dbReference type="RefSeq" id="WP_213103125.1">
    <property type="nucleotide sequence ID" value="NZ_JAGYPM010000003.1"/>
</dbReference>